<feature type="transmembrane region" description="Helical" evidence="10">
    <location>
        <begin position="216"/>
        <end position="238"/>
    </location>
</feature>
<feature type="transmembrane region" description="Helical" evidence="10">
    <location>
        <begin position="441"/>
        <end position="460"/>
    </location>
</feature>
<feature type="transmembrane region" description="Helical" evidence="10">
    <location>
        <begin position="165"/>
        <end position="185"/>
    </location>
</feature>
<dbReference type="AlphaFoldDB" id="A0A836EY85"/>
<dbReference type="GO" id="GO:0005549">
    <property type="term" value="F:odorant binding"/>
    <property type="evidence" value="ECO:0007669"/>
    <property type="project" value="InterPro"/>
</dbReference>
<evidence type="ECO:0000256" key="1">
    <source>
        <dbReference type="ARBA" id="ARBA00004651"/>
    </source>
</evidence>
<organism evidence="11 12">
    <name type="scientific">Acromyrmex insinuator</name>
    <dbReference type="NCBI Taxonomy" id="230686"/>
    <lineage>
        <taxon>Eukaryota</taxon>
        <taxon>Metazoa</taxon>
        <taxon>Ecdysozoa</taxon>
        <taxon>Arthropoda</taxon>
        <taxon>Hexapoda</taxon>
        <taxon>Insecta</taxon>
        <taxon>Pterygota</taxon>
        <taxon>Neoptera</taxon>
        <taxon>Endopterygota</taxon>
        <taxon>Hymenoptera</taxon>
        <taxon>Apocrita</taxon>
        <taxon>Aculeata</taxon>
        <taxon>Formicoidea</taxon>
        <taxon>Formicidae</taxon>
        <taxon>Myrmicinae</taxon>
        <taxon>Acromyrmex</taxon>
    </lineage>
</organism>
<protein>
    <submittedName>
        <fullName evidence="11">OR9A protein</fullName>
    </submittedName>
</protein>
<keyword evidence="2" id="KW-1003">Cell membrane</keyword>
<feature type="non-terminal residue" evidence="11">
    <location>
        <position position="1243"/>
    </location>
</feature>
<evidence type="ECO:0000256" key="5">
    <source>
        <dbReference type="ARBA" id="ARBA00022725"/>
    </source>
</evidence>
<feature type="transmembrane region" description="Helical" evidence="10">
    <location>
        <begin position="517"/>
        <end position="543"/>
    </location>
</feature>
<dbReference type="GO" id="GO:0004984">
    <property type="term" value="F:olfactory receptor activity"/>
    <property type="evidence" value="ECO:0007669"/>
    <property type="project" value="InterPro"/>
</dbReference>
<dbReference type="EMBL" id="JAANHZ010000198">
    <property type="protein sequence ID" value="KAG5314234.1"/>
    <property type="molecule type" value="Genomic_DNA"/>
</dbReference>
<evidence type="ECO:0000256" key="7">
    <source>
        <dbReference type="ARBA" id="ARBA00023136"/>
    </source>
</evidence>
<evidence type="ECO:0000256" key="3">
    <source>
        <dbReference type="ARBA" id="ARBA00022606"/>
    </source>
</evidence>
<keyword evidence="9" id="KW-0807">Transducer</keyword>
<feature type="transmembrane region" description="Helical" evidence="10">
    <location>
        <begin position="1050"/>
        <end position="1073"/>
    </location>
</feature>
<feature type="transmembrane region" description="Helical" evidence="10">
    <location>
        <begin position="350"/>
        <end position="373"/>
    </location>
</feature>
<feature type="transmembrane region" description="Helical" evidence="10">
    <location>
        <begin position="938"/>
        <end position="960"/>
    </location>
</feature>
<evidence type="ECO:0000256" key="10">
    <source>
        <dbReference type="SAM" id="Phobius"/>
    </source>
</evidence>
<comment type="subcellular location">
    <subcellularLocation>
        <location evidence="1">Cell membrane</location>
        <topology evidence="1">Multi-pass membrane protein</topology>
    </subcellularLocation>
</comment>
<name>A0A836EY85_9HYME</name>
<feature type="transmembrane region" description="Helical" evidence="10">
    <location>
        <begin position="385"/>
        <end position="404"/>
    </location>
</feature>
<dbReference type="InterPro" id="IPR004117">
    <property type="entry name" value="7tm6_olfct_rcpt"/>
</dbReference>
<evidence type="ECO:0000313" key="12">
    <source>
        <dbReference type="Proteomes" id="UP000667349"/>
    </source>
</evidence>
<dbReference type="Proteomes" id="UP000667349">
    <property type="component" value="Unassembled WGS sequence"/>
</dbReference>
<feature type="transmembrane region" description="Helical" evidence="10">
    <location>
        <begin position="623"/>
        <end position="645"/>
    </location>
</feature>
<sequence>MKNIMVQSAFLTQLTLYGVIGNYLRSEMEEIGLSIYRSTWYNFPAKLTRHIIFIIMCSDSPVALQAGNFIVVNLATYVSILKTSLSYSHYLNPMASERWKDDVAYAITPFKLVAWSIGIWPFEVHNVYSLIRYVVGISGPVFMLIKSSFEVYLGCTDAETSVDCLMLICCAILGVLKAIWFRIYAKNLATNYKSVMEDYLTIENIKERAIMRKHAFMGRTLCCLVLGFGCFSSIMYGLNAILNEYKHVNITKDTMLEYPVPSKCFMRYLNAPVRMHKIFCIIDVIALILASIANQGIIRLLLSGIFFYSYYLIPMTNIRWKDDVSYAMTPYKLLTWPIGVWPLQVYNIYSLLRCIFATCCVSLMVILPSIELYTDCNNAEQNVDSLMLLCCGILGILKTVWFRIHARNLTNNYSSALNDYLMIKNAKHRAIMRKHASTGRILCCFLMCFSYFSCLLYTIIPFLSNANNKINVTSETMLQYTVPSRCALEYFNAPTSMHTILCLIEAISLTLTSTTNHGNICCLIFLFIFCVMCNDSLFFNITLHICGQVEILKAKFIDFDVTRPQVYKRFLTLIKRHSYLIRLARELADTISFILLIQLSIISLQLCIMGFQFILALKDNDTAMAIKSIMVQSAFLSQLTLYSFIGDYLKSQMEEVGLCVYQNIWYDFPTKLTRNLIFVIMRSESPVTLRAGHFIVVNLSTYMSILKASITYLSVLRVMTMMIVYIGVDINFHNNVTLVMVIDHLMLASCGTLTIVKIALIRLHRDNLLKNLVNASNDWTYITKQDHRQVMFRYTNLGRFVFFFQMGSSYFVIMPLIVESLLSFAMMPSQNETLIAKSEKEMQAMQLPQEMICPFDTQIVCFSMCILQSIQLISTCTGNVGSDVFLFGVFMHLCGQLEVLSRELQQFHERKKNGCWKRSKMVALIERHCLLLNLAKDIVGVLNIILIAQLILHALFICLIGNDSLFLNITLHMCGQVKILKANFVNFVVSSPQVYDRFNDLIRRHNYLIELAKELTESISIVLLTQLFISSILLCIMGFQFILALKTHNVVVMGKSAMVLCTFLTQLSIYSFIGDHLKSQMEEVGFFIYQSNWYDLPTKLARNLIFIIMRTRSPAKLLAGNFIVVNLATYMRFQFILALKAHNVIVIGKSALVLCTSLMQLSVYSFVGDHLKSQMEEIGFFIYQSNWYNFPTKLARNLIFIIIRTRSPAKLLAGNFIVVNLAYMSILKTSISYLSLLRIMIET</sequence>
<feature type="transmembrane region" description="Helical" evidence="10">
    <location>
        <begin position="740"/>
        <end position="760"/>
    </location>
</feature>
<evidence type="ECO:0000313" key="11">
    <source>
        <dbReference type="EMBL" id="KAG5314234.1"/>
    </source>
</evidence>
<gene>
    <name evidence="11" type="primary">Or9a_2</name>
    <name evidence="11" type="ORF">G6Z75_0012433</name>
</gene>
<dbReference type="GO" id="GO:0007165">
    <property type="term" value="P:signal transduction"/>
    <property type="evidence" value="ECO:0007669"/>
    <property type="project" value="UniProtKB-KW"/>
</dbReference>
<evidence type="ECO:0000256" key="4">
    <source>
        <dbReference type="ARBA" id="ARBA00022692"/>
    </source>
</evidence>
<feature type="transmembrane region" description="Helical" evidence="10">
    <location>
        <begin position="797"/>
        <end position="818"/>
    </location>
</feature>
<keyword evidence="7 10" id="KW-0472">Membrane</keyword>
<feature type="transmembrane region" description="Helical" evidence="10">
    <location>
        <begin position="1211"/>
        <end position="1234"/>
    </location>
</feature>
<evidence type="ECO:0000256" key="9">
    <source>
        <dbReference type="ARBA" id="ARBA00023224"/>
    </source>
</evidence>
<feature type="non-terminal residue" evidence="11">
    <location>
        <position position="1"/>
    </location>
</feature>
<dbReference type="PANTHER" id="PTHR21137">
    <property type="entry name" value="ODORANT RECEPTOR"/>
    <property type="match status" value="1"/>
</dbReference>
<keyword evidence="4 10" id="KW-0812">Transmembrane</keyword>
<feature type="transmembrane region" description="Helical" evidence="10">
    <location>
        <begin position="1021"/>
        <end position="1044"/>
    </location>
</feature>
<feature type="transmembrane region" description="Helical" evidence="10">
    <location>
        <begin position="1117"/>
        <end position="1139"/>
    </location>
</feature>
<dbReference type="PANTHER" id="PTHR21137:SF35">
    <property type="entry name" value="ODORANT RECEPTOR 19A-RELATED"/>
    <property type="match status" value="1"/>
</dbReference>
<accession>A0A836EY85</accession>
<dbReference type="Pfam" id="PF02949">
    <property type="entry name" value="7tm_6"/>
    <property type="match status" value="4"/>
</dbReference>
<keyword evidence="6 10" id="KW-1133">Transmembrane helix</keyword>
<dbReference type="GO" id="GO:0005886">
    <property type="term" value="C:plasma membrane"/>
    <property type="evidence" value="ECO:0007669"/>
    <property type="project" value="UniProtKB-SubCell"/>
</dbReference>
<keyword evidence="5" id="KW-0552">Olfaction</keyword>
<comment type="caution">
    <text evidence="11">The sequence shown here is derived from an EMBL/GenBank/DDBJ whole genome shotgun (WGS) entry which is preliminary data.</text>
</comment>
<proteinExistence type="predicted"/>
<feature type="transmembrane region" description="Helical" evidence="10">
    <location>
        <begin position="300"/>
        <end position="318"/>
    </location>
</feature>
<feature type="transmembrane region" description="Helical" evidence="10">
    <location>
        <begin position="591"/>
        <end position="617"/>
    </location>
</feature>
<reference evidence="11" key="1">
    <citation type="submission" date="2020-02" db="EMBL/GenBank/DDBJ databases">
        <title>Relaxed selection underlies rapid genomic changes in the transitions from sociality to social parasitism in ants.</title>
        <authorList>
            <person name="Bi X."/>
        </authorList>
    </citation>
    <scope>NUCLEOTIDE SEQUENCE</scope>
    <source>
        <strain evidence="11">BGI-DK2013a</strain>
        <tissue evidence="11">Whole body</tissue>
    </source>
</reference>
<feature type="transmembrane region" description="Helical" evidence="10">
    <location>
        <begin position="1145"/>
        <end position="1167"/>
    </location>
</feature>
<feature type="transmembrane region" description="Helical" evidence="10">
    <location>
        <begin position="710"/>
        <end position="728"/>
    </location>
</feature>
<evidence type="ECO:0000256" key="2">
    <source>
        <dbReference type="ARBA" id="ARBA00022475"/>
    </source>
</evidence>
<keyword evidence="3" id="KW-0716">Sensory transduction</keyword>
<evidence type="ECO:0000256" key="8">
    <source>
        <dbReference type="ARBA" id="ARBA00023170"/>
    </source>
</evidence>
<keyword evidence="8" id="KW-0675">Receptor</keyword>
<keyword evidence="12" id="KW-1185">Reference proteome</keyword>
<evidence type="ECO:0000256" key="6">
    <source>
        <dbReference type="ARBA" id="ARBA00022989"/>
    </source>
</evidence>